<accession>A0ABM1ZBU1</accession>
<keyword evidence="3" id="KW-1185">Reference proteome</keyword>
<feature type="domain" description="Integrase catalytic" evidence="1">
    <location>
        <begin position="113"/>
        <end position="298"/>
    </location>
</feature>
<evidence type="ECO:0000313" key="3">
    <source>
        <dbReference type="Proteomes" id="UP000069940"/>
    </source>
</evidence>
<sequence length="413" mass="47501">MVDLKHRRIVDGTTNLKAAGGVVHSPLHDVTTINYDHPFRQLLAEFQVITRPSTLRAEVRHDVTHHIVTKGPPVTCKARRMSPDKLSIAKQEFQTMMDLGICRRSRSSWASPLHCVPKKSGQLRFVGDYRKLNSVTVPDRYPVPHIHDLLNTLHDRYTRWPEAIPLENMTANTVAMALCSQWIARFGCPEYITTDQGRQFESELFRELTILLGANHTRTTAYHPQANGMVERFHRQLKEAIMCVDAKKWFIRLPLILLGLRTAVKEDMDCSPAELVYGQPLRLPGEFFEPLEKINDRADFSLDLHRVMDQIRPVEAKHHTKAKVFVNEKLKVCTHVFVRYDAVKKSLQRPYDGPFRVVSRTDKYLDVIVNQKVQRISIDRVKPAHTGPETITSYPENKKTIVTPTGHRVRFLV</sequence>
<dbReference type="SUPFAM" id="SSF56672">
    <property type="entry name" value="DNA/RNA polymerases"/>
    <property type="match status" value="1"/>
</dbReference>
<dbReference type="PANTHER" id="PTHR38681:SF1">
    <property type="entry name" value="RETROVIRUS-RELATED POL POLYPROTEIN FROM TRANSPOSON 412-LIKE PROTEIN"/>
    <property type="match status" value="1"/>
</dbReference>
<evidence type="ECO:0000313" key="2">
    <source>
        <dbReference type="EnsemblMetazoa" id="AALFPA23_016990.P24807"/>
    </source>
</evidence>
<dbReference type="InterPro" id="IPR036397">
    <property type="entry name" value="RNaseH_sf"/>
</dbReference>
<reference evidence="3" key="1">
    <citation type="journal article" date="2015" name="Proc. Natl. Acad. Sci. U.S.A.">
        <title>Genome sequence of the Asian Tiger mosquito, Aedes albopictus, reveals insights into its biology, genetics, and evolution.</title>
        <authorList>
            <person name="Chen X.G."/>
            <person name="Jiang X."/>
            <person name="Gu J."/>
            <person name="Xu M."/>
            <person name="Wu Y."/>
            <person name="Deng Y."/>
            <person name="Zhang C."/>
            <person name="Bonizzoni M."/>
            <person name="Dermauw W."/>
            <person name="Vontas J."/>
            <person name="Armbruster P."/>
            <person name="Huang X."/>
            <person name="Yang Y."/>
            <person name="Zhang H."/>
            <person name="He W."/>
            <person name="Peng H."/>
            <person name="Liu Y."/>
            <person name="Wu K."/>
            <person name="Chen J."/>
            <person name="Lirakis M."/>
            <person name="Topalis P."/>
            <person name="Van Leeuwen T."/>
            <person name="Hall A.B."/>
            <person name="Jiang X."/>
            <person name="Thorpe C."/>
            <person name="Mueller R.L."/>
            <person name="Sun C."/>
            <person name="Waterhouse R.M."/>
            <person name="Yan G."/>
            <person name="Tu Z.J."/>
            <person name="Fang X."/>
            <person name="James A.A."/>
        </authorList>
    </citation>
    <scope>NUCLEOTIDE SEQUENCE [LARGE SCALE GENOMIC DNA]</scope>
    <source>
        <strain evidence="3">Foshan</strain>
    </source>
</reference>
<organism evidence="2 3">
    <name type="scientific">Aedes albopictus</name>
    <name type="common">Asian tiger mosquito</name>
    <name type="synonym">Stegomyia albopicta</name>
    <dbReference type="NCBI Taxonomy" id="7160"/>
    <lineage>
        <taxon>Eukaryota</taxon>
        <taxon>Metazoa</taxon>
        <taxon>Ecdysozoa</taxon>
        <taxon>Arthropoda</taxon>
        <taxon>Hexapoda</taxon>
        <taxon>Insecta</taxon>
        <taxon>Pterygota</taxon>
        <taxon>Neoptera</taxon>
        <taxon>Endopterygota</taxon>
        <taxon>Diptera</taxon>
        <taxon>Nematocera</taxon>
        <taxon>Culicoidea</taxon>
        <taxon>Culicidae</taxon>
        <taxon>Culicinae</taxon>
        <taxon>Aedini</taxon>
        <taxon>Aedes</taxon>
        <taxon>Stegomyia</taxon>
    </lineage>
</organism>
<dbReference type="GeneID" id="115257075"/>
<name>A0ABM1ZBU1_AEDAL</name>
<dbReference type="EnsemblMetazoa" id="AALFPA23_016990.R24807">
    <property type="protein sequence ID" value="AALFPA23_016990.P24807"/>
    <property type="gene ID" value="AALFPA23_016990"/>
</dbReference>
<evidence type="ECO:0000259" key="1">
    <source>
        <dbReference type="PROSITE" id="PS50994"/>
    </source>
</evidence>
<dbReference type="InterPro" id="IPR012337">
    <property type="entry name" value="RNaseH-like_sf"/>
</dbReference>
<dbReference type="SUPFAM" id="SSF53098">
    <property type="entry name" value="Ribonuclease H-like"/>
    <property type="match status" value="1"/>
</dbReference>
<dbReference type="RefSeq" id="XP_029712238.2">
    <property type="nucleotide sequence ID" value="XM_029856378.2"/>
</dbReference>
<dbReference type="InterPro" id="IPR043502">
    <property type="entry name" value="DNA/RNA_pol_sf"/>
</dbReference>
<dbReference type="Pfam" id="PF00665">
    <property type="entry name" value="rve"/>
    <property type="match status" value="1"/>
</dbReference>
<dbReference type="PANTHER" id="PTHR38681">
    <property type="entry name" value="RETROVIRUS-RELATED POL POLYPROTEIN FROM TRANSPOSON 412-LIKE PROTEIN-RELATED"/>
    <property type="match status" value="1"/>
</dbReference>
<dbReference type="Proteomes" id="UP000069940">
    <property type="component" value="Unassembled WGS sequence"/>
</dbReference>
<protein>
    <recommendedName>
        <fullName evidence="1">Integrase catalytic domain-containing protein</fullName>
    </recommendedName>
</protein>
<proteinExistence type="predicted"/>
<dbReference type="PROSITE" id="PS50994">
    <property type="entry name" value="INTEGRASE"/>
    <property type="match status" value="1"/>
</dbReference>
<reference evidence="2" key="2">
    <citation type="submission" date="2025-05" db="UniProtKB">
        <authorList>
            <consortium name="EnsemblMetazoa"/>
        </authorList>
    </citation>
    <scope>IDENTIFICATION</scope>
    <source>
        <strain evidence="2">Foshan</strain>
    </source>
</reference>
<dbReference type="Gene3D" id="3.30.420.10">
    <property type="entry name" value="Ribonuclease H-like superfamily/Ribonuclease H"/>
    <property type="match status" value="1"/>
</dbReference>
<dbReference type="InterPro" id="IPR001584">
    <property type="entry name" value="Integrase_cat-core"/>
</dbReference>